<dbReference type="GO" id="GO:0048189">
    <property type="term" value="C:Lid2 complex"/>
    <property type="evidence" value="ECO:0007669"/>
    <property type="project" value="TreeGrafter"/>
</dbReference>
<dbReference type="Pfam" id="PF13832">
    <property type="entry name" value="zf-HC5HC2H_2"/>
    <property type="match status" value="1"/>
</dbReference>
<evidence type="ECO:0000256" key="1">
    <source>
        <dbReference type="ARBA" id="ARBA00022723"/>
    </source>
</evidence>
<evidence type="ECO:0000256" key="3">
    <source>
        <dbReference type="ARBA" id="ARBA00022833"/>
    </source>
</evidence>
<dbReference type="PROSITE" id="PS51038">
    <property type="entry name" value="BAH"/>
    <property type="match status" value="1"/>
</dbReference>
<dbReference type="OrthoDB" id="336088at2759"/>
<dbReference type="GO" id="GO:0008270">
    <property type="term" value="F:zinc ion binding"/>
    <property type="evidence" value="ECO:0007669"/>
    <property type="project" value="UniProtKB-KW"/>
</dbReference>
<dbReference type="PANTHER" id="PTHR47672">
    <property type="entry name" value="E3 UBIQUITIN-PROTEIN LIGASE SNT2"/>
    <property type="match status" value="1"/>
</dbReference>
<dbReference type="Pfam" id="PF01426">
    <property type="entry name" value="BAH"/>
    <property type="match status" value="1"/>
</dbReference>
<dbReference type="GO" id="GO:0003682">
    <property type="term" value="F:chromatin binding"/>
    <property type="evidence" value="ECO:0007669"/>
    <property type="project" value="InterPro"/>
</dbReference>
<sequence length="831" mass="94918">MIKTAQEKADIGGNAYTIARIIEFLPANTTPKKGTKHTGELQVRVALYYRPTDIWARHLSDSRLLLAAIHTDTQPLSNVRGKCYVWHKDRIDDLIEWKRKPDHFYFIKFFDPYIKREFEVIRTETVKNIPVDVKQALLSRYEYLITEKEMVADLTDDFRSCIVCDQWAASQDSVRCETCKNSYHMACMNPPLSAKPAKGYSWVCLPCSMQRRKDVQDQKFIFTSNGPAPSRPNKVNGKVKDKQKFVGPRRPDVTHRGWPWRYFGQVAFFRPSHLHVLINVVDSYMEEVSKMRLAVPPYDLERLNKAVGAYTAHGREKALTIMRNARLEDFSPVLFTQQETQIFQQELDKWGGLDAHEIAKVLGKRPSEVLRFSYMWKNKQLASENEAIRQHQKVTHAHARQSQTLGAPSLGKIRTTRDSSGSDDEVSLYGSATRRMQCAACSTRLGTVWWRCPRSLPGKAMCETCGSNYRKYGVISFVKAEDSKRPEKKERELKKSKGEASGTATPVPTPAPKLPPCAMCKRMEPKSSMARCKTCTFSVHSVGCYGIEPQEMGSNWECELCLGQRETDDALHPRCVLCPAQQPPIPTKRKRLLMEFDMLSALKPTEGRRWAHILCSVWQSDVVFTTPTALKSVEGISTLSRESWMGQCTLCQREDGAKVDCAECGVRFHASCAWLAGYKFGFEFSLAKAGKRESVNITKFKEETGIMSSQIYCKSHDITQRTLYDPHEIDPEQNETALQTYVSAYKGLPLQGAFPLLRKAQRLDWFISSPEERVREKICAGCGTDVSPLWYRSPRLDEMDVDVDMDLRVEQKMKERVMGFEDICHLCKFTR</sequence>
<organism evidence="9 10">
    <name type="scientific">Tremella mesenterica</name>
    <name type="common">Jelly fungus</name>
    <dbReference type="NCBI Taxonomy" id="5217"/>
    <lineage>
        <taxon>Eukaryota</taxon>
        <taxon>Fungi</taxon>
        <taxon>Dikarya</taxon>
        <taxon>Basidiomycota</taxon>
        <taxon>Agaricomycotina</taxon>
        <taxon>Tremellomycetes</taxon>
        <taxon>Tremellales</taxon>
        <taxon>Tremellaceae</taxon>
        <taxon>Tremella</taxon>
    </lineage>
</organism>
<dbReference type="InParanoid" id="A0A4Q1BVS2"/>
<feature type="region of interest" description="Disordered" evidence="5">
    <location>
        <begin position="396"/>
        <end position="426"/>
    </location>
</feature>
<protein>
    <recommendedName>
        <fullName evidence="11">ZNF1</fullName>
    </recommendedName>
</protein>
<dbReference type="Pfam" id="PF00628">
    <property type="entry name" value="PHD"/>
    <property type="match status" value="1"/>
</dbReference>
<feature type="compositionally biased region" description="Basic and acidic residues" evidence="5">
    <location>
        <begin position="238"/>
        <end position="250"/>
    </location>
</feature>
<evidence type="ECO:0000256" key="4">
    <source>
        <dbReference type="PROSITE-ProRule" id="PRU00146"/>
    </source>
</evidence>
<dbReference type="VEuPathDB" id="FungiDB:TREMEDRAFT_31780"/>
<dbReference type="GO" id="GO:0004842">
    <property type="term" value="F:ubiquitin-protein transferase activity"/>
    <property type="evidence" value="ECO:0007669"/>
    <property type="project" value="TreeGrafter"/>
</dbReference>
<dbReference type="PANTHER" id="PTHR47672:SF1">
    <property type="entry name" value="E3 UBIQUITIN-PROTEIN LIGASE SNT2"/>
    <property type="match status" value="1"/>
</dbReference>
<proteinExistence type="predicted"/>
<dbReference type="CDD" id="cd15571">
    <property type="entry name" value="ePHD"/>
    <property type="match status" value="1"/>
</dbReference>
<dbReference type="CDD" id="cd15497">
    <property type="entry name" value="PHD1_Snt2p_like"/>
    <property type="match status" value="1"/>
</dbReference>
<dbReference type="InterPro" id="IPR001965">
    <property type="entry name" value="Znf_PHD"/>
</dbReference>
<evidence type="ECO:0000259" key="6">
    <source>
        <dbReference type="PROSITE" id="PS50016"/>
    </source>
</evidence>
<evidence type="ECO:0000256" key="2">
    <source>
        <dbReference type="ARBA" id="ARBA00022771"/>
    </source>
</evidence>
<evidence type="ECO:0000259" key="8">
    <source>
        <dbReference type="PROSITE" id="PS51805"/>
    </source>
</evidence>
<dbReference type="Gene3D" id="2.30.30.490">
    <property type="match status" value="1"/>
</dbReference>
<dbReference type="EMBL" id="SDIL01000003">
    <property type="protein sequence ID" value="RXK42218.1"/>
    <property type="molecule type" value="Genomic_DNA"/>
</dbReference>
<dbReference type="InterPro" id="IPR013083">
    <property type="entry name" value="Znf_RING/FYVE/PHD"/>
</dbReference>
<reference evidence="9 10" key="1">
    <citation type="submission" date="2016-06" db="EMBL/GenBank/DDBJ databases">
        <title>Evolution of pathogenesis and genome organization in the Tremellales.</title>
        <authorList>
            <person name="Cuomo C."/>
            <person name="Litvintseva A."/>
            <person name="Heitman J."/>
            <person name="Chen Y."/>
            <person name="Sun S."/>
            <person name="Springer D."/>
            <person name="Dromer F."/>
            <person name="Young S."/>
            <person name="Zeng Q."/>
            <person name="Chapman S."/>
            <person name="Gujja S."/>
            <person name="Saif S."/>
            <person name="Birren B."/>
        </authorList>
    </citation>
    <scope>NUCLEOTIDE SEQUENCE [LARGE SCALE GENOMIC DNA]</scope>
    <source>
        <strain evidence="9 10">ATCC 28783</strain>
    </source>
</reference>
<dbReference type="SUPFAM" id="SSF57903">
    <property type="entry name" value="FYVE/PHD zinc finger"/>
    <property type="match status" value="2"/>
</dbReference>
<dbReference type="AlphaFoldDB" id="A0A4Q1BVS2"/>
<dbReference type="InterPro" id="IPR001025">
    <property type="entry name" value="BAH_dom"/>
</dbReference>
<dbReference type="InterPro" id="IPR043151">
    <property type="entry name" value="BAH_sf"/>
</dbReference>
<feature type="domain" description="PHD-type" evidence="6">
    <location>
        <begin position="158"/>
        <end position="210"/>
    </location>
</feature>
<dbReference type="Gene3D" id="3.30.40.10">
    <property type="entry name" value="Zinc/RING finger domain, C3HC4 (zinc finger)"/>
    <property type="match status" value="2"/>
</dbReference>
<dbReference type="PROSITE" id="PS01359">
    <property type="entry name" value="ZF_PHD_1"/>
    <property type="match status" value="1"/>
</dbReference>
<accession>A0A4Q1BVS2</accession>
<comment type="caution">
    <text evidence="9">The sequence shown here is derived from an EMBL/GenBank/DDBJ whole genome shotgun (WGS) entry which is preliminary data.</text>
</comment>
<dbReference type="GO" id="GO:0036205">
    <property type="term" value="P:histone catabolic process"/>
    <property type="evidence" value="ECO:0007669"/>
    <property type="project" value="TreeGrafter"/>
</dbReference>
<dbReference type="PROSITE" id="PS51805">
    <property type="entry name" value="EPHD"/>
    <property type="match status" value="1"/>
</dbReference>
<gene>
    <name evidence="9" type="ORF">M231_00576</name>
</gene>
<dbReference type="STRING" id="5217.A0A4Q1BVS2"/>
<name>A0A4Q1BVS2_TREME</name>
<keyword evidence="2 4" id="KW-0863">Zinc-finger</keyword>
<keyword evidence="3" id="KW-0862">Zinc</keyword>
<dbReference type="InterPro" id="IPR029617">
    <property type="entry name" value="Snt2"/>
</dbReference>
<keyword evidence="1" id="KW-0479">Metal-binding</keyword>
<dbReference type="SMART" id="SM00249">
    <property type="entry name" value="PHD"/>
    <property type="match status" value="3"/>
</dbReference>
<dbReference type="InterPro" id="IPR019786">
    <property type="entry name" value="Zinc_finger_PHD-type_CS"/>
</dbReference>
<dbReference type="InterPro" id="IPR019787">
    <property type="entry name" value="Znf_PHD-finger"/>
</dbReference>
<evidence type="ECO:0000313" key="10">
    <source>
        <dbReference type="Proteomes" id="UP000289152"/>
    </source>
</evidence>
<dbReference type="SMART" id="SM00439">
    <property type="entry name" value="BAH"/>
    <property type="match status" value="1"/>
</dbReference>
<evidence type="ECO:0000259" key="7">
    <source>
        <dbReference type="PROSITE" id="PS51038"/>
    </source>
</evidence>
<evidence type="ECO:0000256" key="5">
    <source>
        <dbReference type="SAM" id="MobiDB-lite"/>
    </source>
</evidence>
<dbReference type="PROSITE" id="PS50016">
    <property type="entry name" value="ZF_PHD_2"/>
    <property type="match status" value="1"/>
</dbReference>
<dbReference type="InterPro" id="IPR011011">
    <property type="entry name" value="Znf_FYVE_PHD"/>
</dbReference>
<dbReference type="InterPro" id="IPR034732">
    <property type="entry name" value="EPHD"/>
</dbReference>
<keyword evidence="10" id="KW-1185">Reference proteome</keyword>
<feature type="compositionally biased region" description="Basic and acidic residues" evidence="5">
    <location>
        <begin position="481"/>
        <end position="498"/>
    </location>
</feature>
<dbReference type="Proteomes" id="UP000289152">
    <property type="component" value="Unassembled WGS sequence"/>
</dbReference>
<feature type="domain" description="BAH" evidence="7">
    <location>
        <begin position="1"/>
        <end position="121"/>
    </location>
</feature>
<evidence type="ECO:0008006" key="11">
    <source>
        <dbReference type="Google" id="ProtNLM"/>
    </source>
</evidence>
<feature type="region of interest" description="Disordered" evidence="5">
    <location>
        <begin position="231"/>
        <end position="250"/>
    </location>
</feature>
<feature type="domain" description="PHD-type" evidence="8">
    <location>
        <begin position="572"/>
        <end position="691"/>
    </location>
</feature>
<feature type="region of interest" description="Disordered" evidence="5">
    <location>
        <begin position="481"/>
        <end position="510"/>
    </location>
</feature>
<evidence type="ECO:0000313" key="9">
    <source>
        <dbReference type="EMBL" id="RXK42218.1"/>
    </source>
</evidence>